<dbReference type="PROSITE" id="PS51819">
    <property type="entry name" value="VOC"/>
    <property type="match status" value="1"/>
</dbReference>
<dbReference type="SUPFAM" id="SSF54593">
    <property type="entry name" value="Glyoxalase/Bleomycin resistance protein/Dihydroxybiphenyl dioxygenase"/>
    <property type="match status" value="1"/>
</dbReference>
<dbReference type="PANTHER" id="PTHR36110:SF2">
    <property type="entry name" value="RING-CLEAVING DIOXYGENASE MHQE-RELATED"/>
    <property type="match status" value="1"/>
</dbReference>
<evidence type="ECO:0000313" key="2">
    <source>
        <dbReference type="EMBL" id="GAA0433297.1"/>
    </source>
</evidence>
<comment type="caution">
    <text evidence="2">The sequence shown here is derived from an EMBL/GenBank/DDBJ whole genome shotgun (WGS) entry which is preliminary data.</text>
</comment>
<sequence>MEEIKIIHHISAIVGDPNENLRFYRDVLGLRLIKQTVNFDDPGVYHLYLVKS</sequence>
<proteinExistence type="predicted"/>
<gene>
    <name evidence="2" type="ORF">GCM10008983_07410</name>
</gene>
<dbReference type="InterPro" id="IPR029068">
    <property type="entry name" value="Glyas_Bleomycin-R_OHBP_Dase"/>
</dbReference>
<dbReference type="InterPro" id="IPR037523">
    <property type="entry name" value="VOC_core"/>
</dbReference>
<protein>
    <recommendedName>
        <fullName evidence="1">VOC domain-containing protein</fullName>
    </recommendedName>
</protein>
<accession>A0ABP3IYX8</accession>
<dbReference type="Proteomes" id="UP001501459">
    <property type="component" value="Unassembled WGS sequence"/>
</dbReference>
<feature type="domain" description="VOC" evidence="1">
    <location>
        <begin position="6"/>
        <end position="52"/>
    </location>
</feature>
<keyword evidence="3" id="KW-1185">Reference proteome</keyword>
<dbReference type="Pfam" id="PF00903">
    <property type="entry name" value="Glyoxalase"/>
    <property type="match status" value="1"/>
</dbReference>
<reference evidence="3" key="1">
    <citation type="journal article" date="2019" name="Int. J. Syst. Evol. Microbiol.">
        <title>The Global Catalogue of Microorganisms (GCM) 10K type strain sequencing project: providing services to taxonomists for standard genome sequencing and annotation.</title>
        <authorList>
            <consortium name="The Broad Institute Genomics Platform"/>
            <consortium name="The Broad Institute Genome Sequencing Center for Infectious Disease"/>
            <person name="Wu L."/>
            <person name="Ma J."/>
        </authorList>
    </citation>
    <scope>NUCLEOTIDE SEQUENCE [LARGE SCALE GENOMIC DNA]</scope>
    <source>
        <strain evidence="3">JCM 12149</strain>
    </source>
</reference>
<evidence type="ECO:0000259" key="1">
    <source>
        <dbReference type="PROSITE" id="PS51819"/>
    </source>
</evidence>
<dbReference type="InterPro" id="IPR004360">
    <property type="entry name" value="Glyas_Fos-R_dOase_dom"/>
</dbReference>
<organism evidence="2 3">
    <name type="scientific">Lentibacillus halophilus</name>
    <dbReference type="NCBI Taxonomy" id="295065"/>
    <lineage>
        <taxon>Bacteria</taxon>
        <taxon>Bacillati</taxon>
        <taxon>Bacillota</taxon>
        <taxon>Bacilli</taxon>
        <taxon>Bacillales</taxon>
        <taxon>Bacillaceae</taxon>
        <taxon>Lentibacillus</taxon>
    </lineage>
</organism>
<name>A0ABP3IYX8_9BACI</name>
<dbReference type="EMBL" id="BAAADM010000016">
    <property type="protein sequence ID" value="GAA0433297.1"/>
    <property type="molecule type" value="Genomic_DNA"/>
</dbReference>
<dbReference type="Gene3D" id="3.10.180.10">
    <property type="entry name" value="2,3-Dihydroxybiphenyl 1,2-Dioxygenase, domain 1"/>
    <property type="match status" value="1"/>
</dbReference>
<evidence type="ECO:0000313" key="3">
    <source>
        <dbReference type="Proteomes" id="UP001501459"/>
    </source>
</evidence>
<dbReference type="InterPro" id="IPR052537">
    <property type="entry name" value="Extradiol_RC_dioxygenase"/>
</dbReference>
<dbReference type="PANTHER" id="PTHR36110">
    <property type="entry name" value="RING-CLEAVING DIOXYGENASE MHQE-RELATED"/>
    <property type="match status" value="1"/>
</dbReference>